<dbReference type="SMART" id="SM00387">
    <property type="entry name" value="HATPase_c"/>
    <property type="match status" value="1"/>
</dbReference>
<dbReference type="PANTHER" id="PTHR45436:SF5">
    <property type="entry name" value="SENSOR HISTIDINE KINASE TRCS"/>
    <property type="match status" value="1"/>
</dbReference>
<dbReference type="CDD" id="cd00082">
    <property type="entry name" value="HisKA"/>
    <property type="match status" value="1"/>
</dbReference>
<evidence type="ECO:0000256" key="2">
    <source>
        <dbReference type="ARBA" id="ARBA00012438"/>
    </source>
</evidence>
<accession>A0A7G7GE08</accession>
<dbReference type="PANTHER" id="PTHR45436">
    <property type="entry name" value="SENSOR HISTIDINE KINASE YKOH"/>
    <property type="match status" value="1"/>
</dbReference>
<dbReference type="Gene3D" id="1.10.287.130">
    <property type="match status" value="1"/>
</dbReference>
<dbReference type="InterPro" id="IPR005467">
    <property type="entry name" value="His_kinase_dom"/>
</dbReference>
<evidence type="ECO:0000256" key="8">
    <source>
        <dbReference type="SAM" id="Phobius"/>
    </source>
</evidence>
<dbReference type="InterPro" id="IPR036890">
    <property type="entry name" value="HATPase_C_sf"/>
</dbReference>
<keyword evidence="3" id="KW-0597">Phosphoprotein</keyword>
<dbReference type="InterPro" id="IPR003661">
    <property type="entry name" value="HisK_dim/P_dom"/>
</dbReference>
<evidence type="ECO:0000256" key="3">
    <source>
        <dbReference type="ARBA" id="ARBA00022553"/>
    </source>
</evidence>
<keyword evidence="5 8" id="KW-0812">Transmembrane</keyword>
<evidence type="ECO:0000313" key="11">
    <source>
        <dbReference type="Proteomes" id="UP000515237"/>
    </source>
</evidence>
<comment type="catalytic activity">
    <reaction evidence="1">
        <text>ATP + protein L-histidine = ADP + protein N-phospho-L-histidine.</text>
        <dbReference type="EC" id="2.7.13.3"/>
    </reaction>
</comment>
<dbReference type="SUPFAM" id="SSF55874">
    <property type="entry name" value="ATPase domain of HSP90 chaperone/DNA topoisomerase II/histidine kinase"/>
    <property type="match status" value="1"/>
</dbReference>
<evidence type="ECO:0000256" key="7">
    <source>
        <dbReference type="ARBA" id="ARBA00022989"/>
    </source>
</evidence>
<dbReference type="InterPro" id="IPR003594">
    <property type="entry name" value="HATPase_dom"/>
</dbReference>
<dbReference type="AlphaFoldDB" id="A0A7G7GE08"/>
<dbReference type="Proteomes" id="UP000515237">
    <property type="component" value="Chromosome"/>
</dbReference>
<evidence type="ECO:0000256" key="1">
    <source>
        <dbReference type="ARBA" id="ARBA00000085"/>
    </source>
</evidence>
<keyword evidence="8" id="KW-0472">Membrane</keyword>
<keyword evidence="7 8" id="KW-1133">Transmembrane helix</keyword>
<dbReference type="Pfam" id="PF02518">
    <property type="entry name" value="HATPase_c"/>
    <property type="match status" value="1"/>
</dbReference>
<name>A0A7G7GE08_9BACT</name>
<dbReference type="SUPFAM" id="SSF47384">
    <property type="entry name" value="Homodimeric domain of signal transducing histidine kinase"/>
    <property type="match status" value="1"/>
</dbReference>
<proteinExistence type="predicted"/>
<evidence type="ECO:0000256" key="4">
    <source>
        <dbReference type="ARBA" id="ARBA00022679"/>
    </source>
</evidence>
<dbReference type="RefSeq" id="WP_185271883.1">
    <property type="nucleotide sequence ID" value="NZ_CP055156.1"/>
</dbReference>
<dbReference type="SMART" id="SM00388">
    <property type="entry name" value="HisKA"/>
    <property type="match status" value="1"/>
</dbReference>
<sequence>MKLLNYTTSYFAAILLAVITVWAGLFYWNMLDEIQDSLDDGLENQKLLVIRKAEQDSTVLQQKDFEAGYYRLKEVPLQQAINQKDVYQDTLMYMLNEEDYEPVRMLKTYFRHHDKFYEMRVITSMVEEDDLIEDLFFALLWLYVGLISSILLLNNVLLKKTWQPFYFLLQHLQQFRLENLKLINPVPTRIEEFQQLNITVERLLQSNVNSYLSQKNLIENAAHELQTPLAISLNKLELLVEGNQLTPEQLEQVAGVMDHLERLTRLNKSLLLLSKIENNQFPEVQQVELNATIKQIIADFADQAEYREITITLLEEETCEQNLNADLAHILFLNLMKNAIVHNHRGGIVRITVKSNSIQIQNSGKAVALNPDKVFARFQKDSDSPNSTGLGLAIVKAISDLYRFKINYSYEQFHTWTILF</sequence>
<dbReference type="InterPro" id="IPR050428">
    <property type="entry name" value="TCS_sensor_his_kinase"/>
</dbReference>
<gene>
    <name evidence="10" type="ORF">HUW51_22730</name>
</gene>
<dbReference type="InterPro" id="IPR036097">
    <property type="entry name" value="HisK_dim/P_sf"/>
</dbReference>
<dbReference type="Gene3D" id="3.30.565.10">
    <property type="entry name" value="Histidine kinase-like ATPase, C-terminal domain"/>
    <property type="match status" value="1"/>
</dbReference>
<dbReference type="KEGG" id="aswu:HUW51_22730"/>
<feature type="transmembrane region" description="Helical" evidence="8">
    <location>
        <begin position="135"/>
        <end position="158"/>
    </location>
</feature>
<keyword evidence="6 10" id="KW-0418">Kinase</keyword>
<keyword evidence="11" id="KW-1185">Reference proteome</keyword>
<evidence type="ECO:0000259" key="9">
    <source>
        <dbReference type="PROSITE" id="PS50109"/>
    </source>
</evidence>
<evidence type="ECO:0000313" key="10">
    <source>
        <dbReference type="EMBL" id="QNF35392.1"/>
    </source>
</evidence>
<feature type="domain" description="Histidine kinase" evidence="9">
    <location>
        <begin position="220"/>
        <end position="420"/>
    </location>
</feature>
<dbReference type="GO" id="GO:0000155">
    <property type="term" value="F:phosphorelay sensor kinase activity"/>
    <property type="evidence" value="ECO:0007669"/>
    <property type="project" value="InterPro"/>
</dbReference>
<organism evidence="10 11">
    <name type="scientific">Adhaeribacter swui</name>
    <dbReference type="NCBI Taxonomy" id="2086471"/>
    <lineage>
        <taxon>Bacteria</taxon>
        <taxon>Pseudomonadati</taxon>
        <taxon>Bacteroidota</taxon>
        <taxon>Cytophagia</taxon>
        <taxon>Cytophagales</taxon>
        <taxon>Hymenobacteraceae</taxon>
        <taxon>Adhaeribacter</taxon>
    </lineage>
</organism>
<dbReference type="EC" id="2.7.13.3" evidence="2"/>
<protein>
    <recommendedName>
        <fullName evidence="2">histidine kinase</fullName>
        <ecNumber evidence="2">2.7.13.3</ecNumber>
    </recommendedName>
</protein>
<keyword evidence="4" id="KW-0808">Transferase</keyword>
<evidence type="ECO:0000256" key="6">
    <source>
        <dbReference type="ARBA" id="ARBA00022777"/>
    </source>
</evidence>
<feature type="transmembrane region" description="Helical" evidence="8">
    <location>
        <begin position="7"/>
        <end position="28"/>
    </location>
</feature>
<evidence type="ECO:0000256" key="5">
    <source>
        <dbReference type="ARBA" id="ARBA00022692"/>
    </source>
</evidence>
<dbReference type="PROSITE" id="PS50109">
    <property type="entry name" value="HIS_KIN"/>
    <property type="match status" value="1"/>
</dbReference>
<dbReference type="Pfam" id="PF00512">
    <property type="entry name" value="HisKA"/>
    <property type="match status" value="1"/>
</dbReference>
<reference evidence="10 11" key="1">
    <citation type="journal article" date="2018" name="Int. J. Syst. Evol. Microbiol.">
        <title>Adhaeribacter swui sp. nov., isolated from wet mud.</title>
        <authorList>
            <person name="Kim D.U."/>
            <person name="Kim K.W."/>
            <person name="Kang M.S."/>
            <person name="Kim J.Y."/>
            <person name="Jang J.H."/>
            <person name="Kim M.K."/>
        </authorList>
    </citation>
    <scope>NUCLEOTIDE SEQUENCE [LARGE SCALE GENOMIC DNA]</scope>
    <source>
        <strain evidence="10 11">KCTC 52873</strain>
    </source>
</reference>
<dbReference type="EMBL" id="CP055156">
    <property type="protein sequence ID" value="QNF35392.1"/>
    <property type="molecule type" value="Genomic_DNA"/>
</dbReference>
<dbReference type="GO" id="GO:0005886">
    <property type="term" value="C:plasma membrane"/>
    <property type="evidence" value="ECO:0007669"/>
    <property type="project" value="TreeGrafter"/>
</dbReference>